<feature type="compositionally biased region" description="Gly residues" evidence="1">
    <location>
        <begin position="273"/>
        <end position="284"/>
    </location>
</feature>
<evidence type="ECO:0000313" key="4">
    <source>
        <dbReference type="WBParaSite" id="Minc3s06204g39489"/>
    </source>
</evidence>
<name>A0A914NG83_MELIC</name>
<protein>
    <submittedName>
        <fullName evidence="4">BPTI/Kunitz inhibitor domain-containing protein</fullName>
    </submittedName>
</protein>
<feature type="region of interest" description="Disordered" evidence="1">
    <location>
        <begin position="269"/>
        <end position="307"/>
    </location>
</feature>
<accession>A0A914NG83</accession>
<feature type="domain" description="BPTI/Kunitz inhibitor" evidence="2">
    <location>
        <begin position="136"/>
        <end position="191"/>
    </location>
</feature>
<feature type="compositionally biased region" description="Low complexity" evidence="1">
    <location>
        <begin position="295"/>
        <end position="307"/>
    </location>
</feature>
<dbReference type="SUPFAM" id="SSF57362">
    <property type="entry name" value="BPTI-like"/>
    <property type="match status" value="1"/>
</dbReference>
<feature type="region of interest" description="Disordered" evidence="1">
    <location>
        <begin position="104"/>
        <end position="127"/>
    </location>
</feature>
<dbReference type="GO" id="GO:0004867">
    <property type="term" value="F:serine-type endopeptidase inhibitor activity"/>
    <property type="evidence" value="ECO:0007669"/>
    <property type="project" value="InterPro"/>
</dbReference>
<dbReference type="AlphaFoldDB" id="A0A914NG83"/>
<organism evidence="3 4">
    <name type="scientific">Meloidogyne incognita</name>
    <name type="common">Southern root-knot nematode worm</name>
    <name type="synonym">Oxyuris incognita</name>
    <dbReference type="NCBI Taxonomy" id="6306"/>
    <lineage>
        <taxon>Eukaryota</taxon>
        <taxon>Metazoa</taxon>
        <taxon>Ecdysozoa</taxon>
        <taxon>Nematoda</taxon>
        <taxon>Chromadorea</taxon>
        <taxon>Rhabditida</taxon>
        <taxon>Tylenchina</taxon>
        <taxon>Tylenchomorpha</taxon>
        <taxon>Tylenchoidea</taxon>
        <taxon>Meloidogynidae</taxon>
        <taxon>Meloidogyninae</taxon>
        <taxon>Meloidogyne</taxon>
        <taxon>Meloidogyne incognita group</taxon>
    </lineage>
</organism>
<dbReference type="Proteomes" id="UP000887563">
    <property type="component" value="Unplaced"/>
</dbReference>
<feature type="compositionally biased region" description="Low complexity" evidence="1">
    <location>
        <begin position="106"/>
        <end position="127"/>
    </location>
</feature>
<dbReference type="InterPro" id="IPR036880">
    <property type="entry name" value="Kunitz_BPTI_sf"/>
</dbReference>
<dbReference type="SMART" id="SM00131">
    <property type="entry name" value="KU"/>
    <property type="match status" value="1"/>
</dbReference>
<sequence>MLINFWNDKILITKLLFLLFLTNLIKGLPQNLDPFLEKLFETPECEVFISDSSFLAVSTIECHPFKCNFPYQLCMRPSNQYQNEAANNCRDLPEKCLIAANEGKPLETPKTPNTTTTTSSKPPLTQPNIPNQLTICDQLPAEGRFCGFRLKFAFNIETRTCDQFWFPGCRKEGNINSDNLFDTFNECIKAVQYCIKESPATIAQQQKPLPNEENIRPLPMPTENHLGNNFRGQLPPPPSIQTGNRGIETPFGQAGQFIRLITNTIREVRERGNNGGGGGGGGEGNTQQGIRFDPSQLGGLLQSLGGK</sequence>
<evidence type="ECO:0000313" key="3">
    <source>
        <dbReference type="Proteomes" id="UP000887563"/>
    </source>
</evidence>
<reference evidence="4" key="1">
    <citation type="submission" date="2022-11" db="UniProtKB">
        <authorList>
            <consortium name="WormBaseParasite"/>
        </authorList>
    </citation>
    <scope>IDENTIFICATION</scope>
</reference>
<evidence type="ECO:0000256" key="1">
    <source>
        <dbReference type="SAM" id="MobiDB-lite"/>
    </source>
</evidence>
<proteinExistence type="predicted"/>
<dbReference type="WBParaSite" id="Minc3s06204g39489">
    <property type="protein sequence ID" value="Minc3s06204g39489"/>
    <property type="gene ID" value="Minc3s06204g39489"/>
</dbReference>
<dbReference type="InterPro" id="IPR002223">
    <property type="entry name" value="Kunitz_BPTI"/>
</dbReference>
<keyword evidence="3" id="KW-1185">Reference proteome</keyword>
<dbReference type="Gene3D" id="4.10.410.10">
    <property type="entry name" value="Pancreatic trypsin inhibitor Kunitz domain"/>
    <property type="match status" value="1"/>
</dbReference>
<dbReference type="PROSITE" id="PS50279">
    <property type="entry name" value="BPTI_KUNITZ_2"/>
    <property type="match status" value="1"/>
</dbReference>
<dbReference type="Pfam" id="PF00014">
    <property type="entry name" value="Kunitz_BPTI"/>
    <property type="match status" value="1"/>
</dbReference>
<evidence type="ECO:0000259" key="2">
    <source>
        <dbReference type="PROSITE" id="PS50279"/>
    </source>
</evidence>